<feature type="signal peptide" evidence="2">
    <location>
        <begin position="1"/>
        <end position="18"/>
    </location>
</feature>
<comment type="caution">
    <text evidence="3">The sequence shown here is derived from an EMBL/GenBank/DDBJ whole genome shotgun (WGS) entry which is preliminary data.</text>
</comment>
<sequence length="166" mass="17185">MTKSGFVLWVSIMGAAVAGCSHPTSSAPPAAAARATGPLKPAATADDNAWRTYLSEQGKVHGKDVQGHPYIYLIPGGESAAATAQRKNEVQSVAFAVGPIVISGSLLVMGGPDAQQTNQFAMTLSKTLKAHVLRGVVVLIVSDATQEKALTKAFEPTDAALRVVTM</sequence>
<name>A0ABW0JIZ1_9GAMM</name>
<keyword evidence="4" id="KW-1185">Reference proteome</keyword>
<protein>
    <recommendedName>
        <fullName evidence="5">Lipoprotein</fullName>
    </recommendedName>
</protein>
<feature type="region of interest" description="Disordered" evidence="1">
    <location>
        <begin position="24"/>
        <end position="43"/>
    </location>
</feature>
<gene>
    <name evidence="3" type="ORF">ACFPME_05430</name>
</gene>
<dbReference type="PROSITE" id="PS51257">
    <property type="entry name" value="PROKAR_LIPOPROTEIN"/>
    <property type="match status" value="1"/>
</dbReference>
<keyword evidence="2" id="KW-0732">Signal</keyword>
<evidence type="ECO:0000313" key="4">
    <source>
        <dbReference type="Proteomes" id="UP001596013"/>
    </source>
</evidence>
<proteinExistence type="predicted"/>
<accession>A0ABW0JIZ1</accession>
<dbReference type="Proteomes" id="UP001596013">
    <property type="component" value="Unassembled WGS sequence"/>
</dbReference>
<organism evidence="3 4">
    <name type="scientific">Rhodanobacter umsongensis</name>
    <dbReference type="NCBI Taxonomy" id="633153"/>
    <lineage>
        <taxon>Bacteria</taxon>
        <taxon>Pseudomonadati</taxon>
        <taxon>Pseudomonadota</taxon>
        <taxon>Gammaproteobacteria</taxon>
        <taxon>Lysobacterales</taxon>
        <taxon>Rhodanobacteraceae</taxon>
        <taxon>Rhodanobacter</taxon>
    </lineage>
</organism>
<evidence type="ECO:0000256" key="1">
    <source>
        <dbReference type="SAM" id="MobiDB-lite"/>
    </source>
</evidence>
<reference evidence="4" key="1">
    <citation type="journal article" date="2019" name="Int. J. Syst. Evol. Microbiol.">
        <title>The Global Catalogue of Microorganisms (GCM) 10K type strain sequencing project: providing services to taxonomists for standard genome sequencing and annotation.</title>
        <authorList>
            <consortium name="The Broad Institute Genomics Platform"/>
            <consortium name="The Broad Institute Genome Sequencing Center for Infectious Disease"/>
            <person name="Wu L."/>
            <person name="Ma J."/>
        </authorList>
    </citation>
    <scope>NUCLEOTIDE SEQUENCE [LARGE SCALE GENOMIC DNA]</scope>
    <source>
        <strain evidence="4">JCM 17130</strain>
    </source>
</reference>
<evidence type="ECO:0008006" key="5">
    <source>
        <dbReference type="Google" id="ProtNLM"/>
    </source>
</evidence>
<evidence type="ECO:0000313" key="3">
    <source>
        <dbReference type="EMBL" id="MFC5435989.1"/>
    </source>
</evidence>
<dbReference type="EMBL" id="JBHSMK010000003">
    <property type="protein sequence ID" value="MFC5435989.1"/>
    <property type="molecule type" value="Genomic_DNA"/>
</dbReference>
<evidence type="ECO:0000256" key="2">
    <source>
        <dbReference type="SAM" id="SignalP"/>
    </source>
</evidence>
<feature type="chain" id="PRO_5045259907" description="Lipoprotein" evidence="2">
    <location>
        <begin position="19"/>
        <end position="166"/>
    </location>
</feature>
<feature type="compositionally biased region" description="Low complexity" evidence="1">
    <location>
        <begin position="27"/>
        <end position="43"/>
    </location>
</feature>